<dbReference type="PROSITE" id="PS51257">
    <property type="entry name" value="PROKAR_LIPOPROTEIN"/>
    <property type="match status" value="1"/>
</dbReference>
<evidence type="ECO:0000313" key="1">
    <source>
        <dbReference type="EMBL" id="MFD1588457.1"/>
    </source>
</evidence>
<reference evidence="1 2" key="1">
    <citation type="journal article" date="2019" name="Int. J. Syst. Evol. Microbiol.">
        <title>The Global Catalogue of Microorganisms (GCM) 10K type strain sequencing project: providing services to taxonomists for standard genome sequencing and annotation.</title>
        <authorList>
            <consortium name="The Broad Institute Genomics Platform"/>
            <consortium name="The Broad Institute Genome Sequencing Center for Infectious Disease"/>
            <person name="Wu L."/>
            <person name="Ma J."/>
        </authorList>
    </citation>
    <scope>NUCLEOTIDE SEQUENCE [LARGE SCALE GENOMIC DNA]</scope>
    <source>
        <strain evidence="1 2">CGMCC 1.12125</strain>
    </source>
</reference>
<sequence>MTHSYSRRQVLTVAGLATTAGLAGCNLETEPATETDETPRHTAVRDSAVYLGPHITADLPPYVTVVESATAADVAILANDTPITGESVVGWLVEGIPTGVYGEPAISRLLELLRDGDVTEHFDGDYLSAGRGAHDIAVFVPAGEEMSSYTGRIEGREPSLVNVLDRVLAWIASNDSAQ</sequence>
<dbReference type="EMBL" id="JBHUDJ010000012">
    <property type="protein sequence ID" value="MFD1588457.1"/>
    <property type="molecule type" value="Genomic_DNA"/>
</dbReference>
<organism evidence="1 2">
    <name type="scientific">Halorientalis brevis</name>
    <dbReference type="NCBI Taxonomy" id="1126241"/>
    <lineage>
        <taxon>Archaea</taxon>
        <taxon>Methanobacteriati</taxon>
        <taxon>Methanobacteriota</taxon>
        <taxon>Stenosarchaea group</taxon>
        <taxon>Halobacteria</taxon>
        <taxon>Halobacteriales</taxon>
        <taxon>Haloarculaceae</taxon>
        <taxon>Halorientalis</taxon>
    </lineage>
</organism>
<accession>A0ABD6CET3</accession>
<evidence type="ECO:0000313" key="2">
    <source>
        <dbReference type="Proteomes" id="UP001597119"/>
    </source>
</evidence>
<gene>
    <name evidence="1" type="ORF">ACFR9U_15855</name>
</gene>
<dbReference type="AlphaFoldDB" id="A0ABD6CET3"/>
<protein>
    <submittedName>
        <fullName evidence="1">Uncharacterized protein</fullName>
    </submittedName>
</protein>
<comment type="caution">
    <text evidence="1">The sequence shown here is derived from an EMBL/GenBank/DDBJ whole genome shotgun (WGS) entry which is preliminary data.</text>
</comment>
<name>A0ABD6CET3_9EURY</name>
<keyword evidence="2" id="KW-1185">Reference proteome</keyword>
<dbReference type="Proteomes" id="UP001597119">
    <property type="component" value="Unassembled WGS sequence"/>
</dbReference>
<proteinExistence type="predicted"/>
<dbReference type="RefSeq" id="WP_247382153.1">
    <property type="nucleotide sequence ID" value="NZ_JALLGV010000014.1"/>
</dbReference>